<dbReference type="UniPathway" id="UPA00262">
    <property type="reaction ID" value="UER00222"/>
</dbReference>
<dbReference type="Gene3D" id="3.40.50.720">
    <property type="entry name" value="NAD(P)-binding Rossmann-like Domain"/>
    <property type="match status" value="1"/>
</dbReference>
<keyword evidence="3" id="KW-0560">Oxidoreductase</keyword>
<dbReference type="PANTHER" id="PTHR35330:SF1">
    <property type="entry name" value="SIROHEME BIOSYNTHESIS PROTEIN MET8"/>
    <property type="match status" value="1"/>
</dbReference>
<dbReference type="EMBL" id="FTOL01000001">
    <property type="protein sequence ID" value="SIS69319.1"/>
    <property type="molecule type" value="Genomic_DNA"/>
</dbReference>
<evidence type="ECO:0000256" key="5">
    <source>
        <dbReference type="ARBA" id="ARBA00023244"/>
    </source>
</evidence>
<dbReference type="SUPFAM" id="SSF51735">
    <property type="entry name" value="NAD(P)-binding Rossmann-fold domains"/>
    <property type="match status" value="1"/>
</dbReference>
<proteinExistence type="predicted"/>
<evidence type="ECO:0000313" key="9">
    <source>
        <dbReference type="Proteomes" id="UP000186744"/>
    </source>
</evidence>
<organism evidence="8 9">
    <name type="scientific">Chryseobacterium ureilyticum</name>
    <dbReference type="NCBI Taxonomy" id="373668"/>
    <lineage>
        <taxon>Bacteria</taxon>
        <taxon>Pseudomonadati</taxon>
        <taxon>Bacteroidota</taxon>
        <taxon>Flavobacteriia</taxon>
        <taxon>Flavobacteriales</taxon>
        <taxon>Weeksellaceae</taxon>
        <taxon>Chryseobacterium group</taxon>
        <taxon>Chryseobacterium</taxon>
    </lineage>
</organism>
<comment type="catalytic activity">
    <reaction evidence="6">
        <text>precorrin-2 + NAD(+) = sirohydrochlorin + NADH + 2 H(+)</text>
        <dbReference type="Rhea" id="RHEA:15613"/>
        <dbReference type="ChEBI" id="CHEBI:15378"/>
        <dbReference type="ChEBI" id="CHEBI:57540"/>
        <dbReference type="ChEBI" id="CHEBI:57945"/>
        <dbReference type="ChEBI" id="CHEBI:58351"/>
        <dbReference type="ChEBI" id="CHEBI:58827"/>
        <dbReference type="EC" id="1.3.1.76"/>
    </reaction>
</comment>
<dbReference type="GO" id="GO:0004325">
    <property type="term" value="F:ferrochelatase activity"/>
    <property type="evidence" value="ECO:0007669"/>
    <property type="project" value="InterPro"/>
</dbReference>
<evidence type="ECO:0000256" key="6">
    <source>
        <dbReference type="ARBA" id="ARBA00047561"/>
    </source>
</evidence>
<feature type="domain" description="Siroheme synthase central" evidence="7">
    <location>
        <begin position="125"/>
        <end position="148"/>
    </location>
</feature>
<dbReference type="InterPro" id="IPR028281">
    <property type="entry name" value="Sirohaem_synthase_central"/>
</dbReference>
<reference evidence="9" key="1">
    <citation type="submission" date="2017-01" db="EMBL/GenBank/DDBJ databases">
        <authorList>
            <person name="Varghese N."/>
            <person name="Submissions S."/>
        </authorList>
    </citation>
    <scope>NUCLEOTIDE SEQUENCE [LARGE SCALE GENOMIC DNA]</scope>
    <source>
        <strain evidence="9">DSM 18017</strain>
    </source>
</reference>
<dbReference type="Gene3D" id="3.30.160.110">
    <property type="entry name" value="Siroheme synthase, domain 2"/>
    <property type="match status" value="1"/>
</dbReference>
<dbReference type="PANTHER" id="PTHR35330">
    <property type="entry name" value="SIROHEME BIOSYNTHESIS PROTEIN MET8"/>
    <property type="match status" value="1"/>
</dbReference>
<evidence type="ECO:0000256" key="1">
    <source>
        <dbReference type="ARBA" id="ARBA00005010"/>
    </source>
</evidence>
<name>A0A1N7L650_9FLAO</name>
<evidence type="ECO:0000256" key="4">
    <source>
        <dbReference type="ARBA" id="ARBA00023027"/>
    </source>
</evidence>
<keyword evidence="4" id="KW-0520">NAD</keyword>
<comment type="pathway">
    <text evidence="1">Porphyrin-containing compound metabolism; siroheme biosynthesis; sirohydrochlorin from precorrin-2: step 1/1.</text>
</comment>
<dbReference type="EC" id="1.3.1.76" evidence="2"/>
<evidence type="ECO:0000256" key="2">
    <source>
        <dbReference type="ARBA" id="ARBA00012400"/>
    </source>
</evidence>
<dbReference type="InterPro" id="IPR028161">
    <property type="entry name" value="Met8-like"/>
</dbReference>
<evidence type="ECO:0000256" key="3">
    <source>
        <dbReference type="ARBA" id="ARBA00023002"/>
    </source>
</evidence>
<dbReference type="RefSeq" id="WP_076550405.1">
    <property type="nucleotide sequence ID" value="NZ_FTOL01000001.1"/>
</dbReference>
<dbReference type="GO" id="GO:0043115">
    <property type="term" value="F:precorrin-2 dehydrogenase activity"/>
    <property type="evidence" value="ECO:0007669"/>
    <property type="project" value="UniProtKB-EC"/>
</dbReference>
<dbReference type="Proteomes" id="UP000186744">
    <property type="component" value="Unassembled WGS sequence"/>
</dbReference>
<dbReference type="AlphaFoldDB" id="A0A1N7L650"/>
<keyword evidence="5" id="KW-0627">Porphyrin biosynthesis</keyword>
<dbReference type="NCBIfam" id="TIGR01470">
    <property type="entry name" value="cysG_Nterm"/>
    <property type="match status" value="1"/>
</dbReference>
<dbReference type="Pfam" id="PF14824">
    <property type="entry name" value="Sirohm_synth_M"/>
    <property type="match status" value="1"/>
</dbReference>
<dbReference type="STRING" id="373668.SAMN05421786_1011045"/>
<dbReference type="GO" id="GO:0019354">
    <property type="term" value="P:siroheme biosynthetic process"/>
    <property type="evidence" value="ECO:0007669"/>
    <property type="project" value="UniProtKB-UniPathway"/>
</dbReference>
<protein>
    <recommendedName>
        <fullName evidence="2">precorrin-2 dehydrogenase</fullName>
        <ecNumber evidence="2">1.3.1.76</ecNumber>
    </recommendedName>
</protein>
<gene>
    <name evidence="8" type="ORF">SAMN05421786_1011045</name>
</gene>
<keyword evidence="9" id="KW-1185">Reference proteome</keyword>
<dbReference type="InterPro" id="IPR036291">
    <property type="entry name" value="NAD(P)-bd_dom_sf"/>
</dbReference>
<dbReference type="InterPro" id="IPR006367">
    <property type="entry name" value="Sirohaem_synthase_N"/>
</dbReference>
<dbReference type="Pfam" id="PF13241">
    <property type="entry name" value="NAD_binding_7"/>
    <property type="match status" value="1"/>
</dbReference>
<evidence type="ECO:0000259" key="7">
    <source>
        <dbReference type="Pfam" id="PF14824"/>
    </source>
</evidence>
<accession>A0A1N7L650</accession>
<evidence type="ECO:0000313" key="8">
    <source>
        <dbReference type="EMBL" id="SIS69319.1"/>
    </source>
</evidence>
<sequence length="185" mass="20723">MSNSLYPVFLKLEKLSLLIIGGGKIALEKLESVLGNSPETSITLVAKEIIPEVIALQNRFPNIILHERPYHINDFDNSDLAIIAVNDIALAEQIREQAQQKNVLVNIADKPDLCDFYLGSIVKKGSLKIAISTNGKSPTIAKRLRETFTEMIPDEMDLVLDNMQNIRNQLQGDFNYKVTEQNSTK</sequence>
<dbReference type="SUPFAM" id="SSF75615">
    <property type="entry name" value="Siroheme synthase middle domains-like"/>
    <property type="match status" value="1"/>
</dbReference>